<name>A0A5N7MH88_9HYPH</name>
<keyword evidence="1" id="KW-0732">Signal</keyword>
<feature type="signal peptide" evidence="1">
    <location>
        <begin position="1"/>
        <end position="22"/>
    </location>
</feature>
<dbReference type="RefSeq" id="WP_152712608.1">
    <property type="nucleotide sequence ID" value="NZ_VOSJ01000050.1"/>
</dbReference>
<gene>
    <name evidence="2" type="ORF">FS320_14670</name>
</gene>
<protein>
    <recommendedName>
        <fullName evidence="4">DUF4148 domain-containing protein</fullName>
    </recommendedName>
</protein>
<feature type="chain" id="PRO_5030135409" description="DUF4148 domain-containing protein" evidence="1">
    <location>
        <begin position="23"/>
        <end position="87"/>
    </location>
</feature>
<dbReference type="EMBL" id="VOSK01000049">
    <property type="protein sequence ID" value="MPR26432.1"/>
    <property type="molecule type" value="Genomic_DNA"/>
</dbReference>
<evidence type="ECO:0000313" key="3">
    <source>
        <dbReference type="Proteomes" id="UP000403266"/>
    </source>
</evidence>
<sequence>MKSSPILALTLGVALTPAAAFADRGSTDTFVPQFTEMSYEMMRDGHIQRLMEEGRANKAAFEALKQQELQQRSLQQPTYTGSVRRPR</sequence>
<reference evidence="2 3" key="1">
    <citation type="journal article" date="2019" name="Syst. Appl. Microbiol.">
        <title>Microvirga tunisiensis sp. nov., a root nodule symbiotic bacterium isolated from Lupinus micranthus and L. luteus grown in Northern Tunisia.</title>
        <authorList>
            <person name="Msaddak A."/>
            <person name="Rejili M."/>
            <person name="Duran D."/>
            <person name="Mars M."/>
            <person name="Palacios J.M."/>
            <person name="Ruiz-Argueso T."/>
            <person name="Rey L."/>
            <person name="Imperial J."/>
        </authorList>
    </citation>
    <scope>NUCLEOTIDE SEQUENCE [LARGE SCALE GENOMIC DNA]</scope>
    <source>
        <strain evidence="2 3">Lmie10</strain>
    </source>
</reference>
<evidence type="ECO:0000313" key="2">
    <source>
        <dbReference type="EMBL" id="MPR26432.1"/>
    </source>
</evidence>
<evidence type="ECO:0008006" key="4">
    <source>
        <dbReference type="Google" id="ProtNLM"/>
    </source>
</evidence>
<dbReference type="Proteomes" id="UP000403266">
    <property type="component" value="Unassembled WGS sequence"/>
</dbReference>
<proteinExistence type="predicted"/>
<keyword evidence="3" id="KW-1185">Reference proteome</keyword>
<accession>A0A5N7MH88</accession>
<dbReference type="AlphaFoldDB" id="A0A5N7MH88"/>
<evidence type="ECO:0000256" key="1">
    <source>
        <dbReference type="SAM" id="SignalP"/>
    </source>
</evidence>
<comment type="caution">
    <text evidence="2">The sequence shown here is derived from an EMBL/GenBank/DDBJ whole genome shotgun (WGS) entry which is preliminary data.</text>
</comment>
<organism evidence="2 3">
    <name type="scientific">Microvirga tunisiensis</name>
    <dbReference type="NCBI Taxonomy" id="2108360"/>
    <lineage>
        <taxon>Bacteria</taxon>
        <taxon>Pseudomonadati</taxon>
        <taxon>Pseudomonadota</taxon>
        <taxon>Alphaproteobacteria</taxon>
        <taxon>Hyphomicrobiales</taxon>
        <taxon>Methylobacteriaceae</taxon>
        <taxon>Microvirga</taxon>
    </lineage>
</organism>